<evidence type="ECO:0000256" key="3">
    <source>
        <dbReference type="ARBA" id="ARBA00023027"/>
    </source>
</evidence>
<dbReference type="InterPro" id="IPR018211">
    <property type="entry name" value="ADH_Fe_CS"/>
</dbReference>
<dbReference type="Proteomes" id="UP000602647">
    <property type="component" value="Unassembled WGS sequence"/>
</dbReference>
<dbReference type="GO" id="GO:0046872">
    <property type="term" value="F:metal ion binding"/>
    <property type="evidence" value="ECO:0007669"/>
    <property type="project" value="InterPro"/>
</dbReference>
<dbReference type="InterPro" id="IPR039697">
    <property type="entry name" value="Alcohol_dehydrogenase_Fe"/>
</dbReference>
<accession>A0A923NL43</accession>
<dbReference type="AlphaFoldDB" id="A0A923NL43"/>
<evidence type="ECO:0000259" key="4">
    <source>
        <dbReference type="Pfam" id="PF00465"/>
    </source>
</evidence>
<dbReference type="PROSITE" id="PS00060">
    <property type="entry name" value="ADH_IRON_2"/>
    <property type="match status" value="1"/>
</dbReference>
<dbReference type="PANTHER" id="PTHR11496">
    <property type="entry name" value="ALCOHOL DEHYDROGENASE"/>
    <property type="match status" value="1"/>
</dbReference>
<dbReference type="Pfam" id="PF25137">
    <property type="entry name" value="ADH_Fe_C"/>
    <property type="match status" value="1"/>
</dbReference>
<evidence type="ECO:0000256" key="2">
    <source>
        <dbReference type="ARBA" id="ARBA00023002"/>
    </source>
</evidence>
<organism evidence="6 7">
    <name type="scientific">Zhenpiania hominis</name>
    <dbReference type="NCBI Taxonomy" id="2763644"/>
    <lineage>
        <taxon>Bacteria</taxon>
        <taxon>Bacillati</taxon>
        <taxon>Bacillota</taxon>
        <taxon>Clostridia</taxon>
        <taxon>Peptostreptococcales</taxon>
        <taxon>Anaerovoracaceae</taxon>
        <taxon>Zhenpiania</taxon>
    </lineage>
</organism>
<dbReference type="Gene3D" id="1.20.1090.10">
    <property type="entry name" value="Dehydroquinate synthase-like - alpha domain"/>
    <property type="match status" value="1"/>
</dbReference>
<dbReference type="Gene3D" id="3.40.50.1970">
    <property type="match status" value="1"/>
</dbReference>
<keyword evidence="7" id="KW-1185">Reference proteome</keyword>
<proteinExistence type="inferred from homology"/>
<comment type="caution">
    <text evidence="6">The sequence shown here is derived from an EMBL/GenBank/DDBJ whole genome shotgun (WGS) entry which is preliminary data.</text>
</comment>
<dbReference type="CDD" id="cd08551">
    <property type="entry name" value="Fe-ADH"/>
    <property type="match status" value="1"/>
</dbReference>
<dbReference type="RefSeq" id="WP_187303026.1">
    <property type="nucleotide sequence ID" value="NZ_JACRYT010000008.1"/>
</dbReference>
<dbReference type="PROSITE" id="PS00913">
    <property type="entry name" value="ADH_IRON_1"/>
    <property type="match status" value="1"/>
</dbReference>
<dbReference type="InterPro" id="IPR056798">
    <property type="entry name" value="ADH_Fe_C"/>
</dbReference>
<dbReference type="InterPro" id="IPR001670">
    <property type="entry name" value="ADH_Fe/GldA"/>
</dbReference>
<dbReference type="FunFam" id="3.40.50.1970:FF:000003">
    <property type="entry name" value="Alcohol dehydrogenase, iron-containing"/>
    <property type="match status" value="1"/>
</dbReference>
<evidence type="ECO:0000313" key="6">
    <source>
        <dbReference type="EMBL" id="MBC6679920.1"/>
    </source>
</evidence>
<dbReference type="FunFam" id="1.20.1090.10:FF:000001">
    <property type="entry name" value="Aldehyde-alcohol dehydrogenase"/>
    <property type="match status" value="1"/>
</dbReference>
<reference evidence="6" key="1">
    <citation type="submission" date="2020-08" db="EMBL/GenBank/DDBJ databases">
        <title>Genome public.</title>
        <authorList>
            <person name="Liu C."/>
            <person name="Sun Q."/>
        </authorList>
    </citation>
    <scope>NUCLEOTIDE SEQUENCE</scope>
    <source>
        <strain evidence="6">BX12</strain>
    </source>
</reference>
<evidence type="ECO:0000256" key="1">
    <source>
        <dbReference type="ARBA" id="ARBA00007358"/>
    </source>
</evidence>
<keyword evidence="3" id="KW-0520">NAD</keyword>
<comment type="similarity">
    <text evidence="1">Belongs to the iron-containing alcohol dehydrogenase family.</text>
</comment>
<gene>
    <name evidence="6" type="ORF">H9L42_08770</name>
</gene>
<dbReference type="EMBL" id="JACRYT010000008">
    <property type="protein sequence ID" value="MBC6679920.1"/>
    <property type="molecule type" value="Genomic_DNA"/>
</dbReference>
<evidence type="ECO:0000259" key="5">
    <source>
        <dbReference type="Pfam" id="PF25137"/>
    </source>
</evidence>
<feature type="domain" description="Alcohol dehydrogenase iron-type/glycerol dehydrogenase GldA" evidence="4">
    <location>
        <begin position="10"/>
        <end position="179"/>
    </location>
</feature>
<evidence type="ECO:0000313" key="7">
    <source>
        <dbReference type="Proteomes" id="UP000602647"/>
    </source>
</evidence>
<dbReference type="PANTHER" id="PTHR11496:SF102">
    <property type="entry name" value="ALCOHOL DEHYDROGENASE 4"/>
    <property type="match status" value="1"/>
</dbReference>
<dbReference type="GO" id="GO:0004022">
    <property type="term" value="F:alcohol dehydrogenase (NAD+) activity"/>
    <property type="evidence" value="ECO:0007669"/>
    <property type="project" value="TreeGrafter"/>
</dbReference>
<dbReference type="SUPFAM" id="SSF56796">
    <property type="entry name" value="Dehydroquinate synthase-like"/>
    <property type="match status" value="1"/>
</dbReference>
<name>A0A923NL43_9FIRM</name>
<keyword evidence="2" id="KW-0560">Oxidoreductase</keyword>
<feature type="domain" description="Fe-containing alcohol dehydrogenase-like C-terminal" evidence="5">
    <location>
        <begin position="190"/>
        <end position="385"/>
    </location>
</feature>
<sequence length="385" mass="40991">MKDFYFRMLTRIRYGIGISGKVAEFCKEQKGTKVFLMADKILQENKVLDPILKSFEEAGLEYVIYTDVVPEPPVDVVDRVSGVMKNSGCNICVSVGGGSTIDTAKAVCMLQTNEGSVKDYLFGGTKTVTNPSVPLICIPTTAGTGAEVTAASVIDDTENKVKLSVTHENLIPGLALLDPTLQESLPPSVTATTGMDALTHAIESYVSLNANPIGDAYGLQTMRMIGANLRNAVANGADMEARGNMIIASLLGGAAILNCGLGVVHGIAQSIGGIAHVPHGLANALILPYAMEINYVGNLEKFKNIAICLGENVEGLSLRDAAARSVKAIVDLENDIGIPRKLSEVGVTRDMFPQIIEDTMAYRLLAINPIKITRKHVEGILEAAY</sequence>
<protein>
    <submittedName>
        <fullName evidence="6">Iron-containing alcohol dehydrogenase</fullName>
    </submittedName>
</protein>
<dbReference type="Pfam" id="PF00465">
    <property type="entry name" value="Fe-ADH"/>
    <property type="match status" value="1"/>
</dbReference>